<dbReference type="EMBL" id="CAJQZC010000008">
    <property type="protein sequence ID" value="CAG4911628.1"/>
    <property type="molecule type" value="Genomic_DNA"/>
</dbReference>
<proteinExistence type="predicted"/>
<keyword evidence="2" id="KW-1185">Reference proteome</keyword>
<name>A0A9N8X3L6_9BURK</name>
<dbReference type="AlphaFoldDB" id="A0A9N8X3L6"/>
<evidence type="ECO:0000313" key="2">
    <source>
        <dbReference type="Proteomes" id="UP000789704"/>
    </source>
</evidence>
<comment type="caution">
    <text evidence="1">The sequence shown here is derived from an EMBL/GenBank/DDBJ whole genome shotgun (WGS) entry which is preliminary data.</text>
</comment>
<reference evidence="1" key="1">
    <citation type="submission" date="2021-04" db="EMBL/GenBank/DDBJ databases">
        <authorList>
            <person name="Vanwijnsberghe S."/>
        </authorList>
    </citation>
    <scope>NUCLEOTIDE SEQUENCE</scope>
    <source>
        <strain evidence="1">LMG 31841</strain>
    </source>
</reference>
<protein>
    <submittedName>
        <fullName evidence="1">Uncharacterized protein</fullName>
    </submittedName>
</protein>
<evidence type="ECO:0000313" key="1">
    <source>
        <dbReference type="EMBL" id="CAG4911628.1"/>
    </source>
</evidence>
<organism evidence="1 2">
    <name type="scientific">Paraburkholderia saeva</name>
    <dbReference type="NCBI Taxonomy" id="2777537"/>
    <lineage>
        <taxon>Bacteria</taxon>
        <taxon>Pseudomonadati</taxon>
        <taxon>Pseudomonadota</taxon>
        <taxon>Betaproteobacteria</taxon>
        <taxon>Burkholderiales</taxon>
        <taxon>Burkholderiaceae</taxon>
        <taxon>Paraburkholderia</taxon>
    </lineage>
</organism>
<accession>A0A9N8X3L6</accession>
<dbReference type="Proteomes" id="UP000789704">
    <property type="component" value="Unassembled WGS sequence"/>
</dbReference>
<gene>
    <name evidence="1" type="ORF">LMG31841_04085</name>
</gene>
<sequence length="98" mass="10584">MPPTGDTPTDGESIEHRIFRARQLSIGLTLPLPRKGHIVADFGEQIALAPILREARESGTHHVTLNVPASPRAPRDVIEELAAHVLPEFHYPGTAAGP</sequence>